<protein>
    <submittedName>
        <fullName evidence="2">Uncharacterized protein</fullName>
    </submittedName>
</protein>
<reference evidence="2" key="1">
    <citation type="submission" date="2024-02" db="UniProtKB">
        <authorList>
            <consortium name="WormBaseParasite"/>
        </authorList>
    </citation>
    <scope>IDENTIFICATION</scope>
</reference>
<evidence type="ECO:0000313" key="2">
    <source>
        <dbReference type="WBParaSite" id="MBELARI_LOCUS6276"/>
    </source>
</evidence>
<accession>A0AAF3FGR6</accession>
<proteinExistence type="predicted"/>
<evidence type="ECO:0000313" key="1">
    <source>
        <dbReference type="Proteomes" id="UP000887575"/>
    </source>
</evidence>
<name>A0AAF3FGR6_9BILA</name>
<dbReference type="WBParaSite" id="MBELARI_LOCUS6276">
    <property type="protein sequence ID" value="MBELARI_LOCUS6276"/>
    <property type="gene ID" value="MBELARI_LOCUS6276"/>
</dbReference>
<keyword evidence="1" id="KW-1185">Reference proteome</keyword>
<sequence>MDIFRSIRPTSKLDIYATGDNKIFPVSSDFFTNNYAIGLQVRLKGSGKAIVDPLNDTILLDTTASNFYSHFERSFGCTLNGIRAMIRHWYTSERQIDRIGLQIFGETKDLWHNLPGLQEVELLCDGHIDSIRALKRANGDVVCVHCFRILAANRTPQYLDIYIIRLVPGPKAGLYREYDDVG</sequence>
<organism evidence="1 2">
    <name type="scientific">Mesorhabditis belari</name>
    <dbReference type="NCBI Taxonomy" id="2138241"/>
    <lineage>
        <taxon>Eukaryota</taxon>
        <taxon>Metazoa</taxon>
        <taxon>Ecdysozoa</taxon>
        <taxon>Nematoda</taxon>
        <taxon>Chromadorea</taxon>
        <taxon>Rhabditida</taxon>
        <taxon>Rhabditina</taxon>
        <taxon>Rhabditomorpha</taxon>
        <taxon>Rhabditoidea</taxon>
        <taxon>Rhabditidae</taxon>
        <taxon>Mesorhabditinae</taxon>
        <taxon>Mesorhabditis</taxon>
    </lineage>
</organism>
<dbReference type="Proteomes" id="UP000887575">
    <property type="component" value="Unassembled WGS sequence"/>
</dbReference>
<dbReference type="AlphaFoldDB" id="A0AAF3FGR6"/>